<name>A0ABS1FHA0_9PROT</name>
<comment type="caution">
    <text evidence="3">The sequence shown here is derived from an EMBL/GenBank/DDBJ whole genome shotgun (WGS) entry which is preliminary data.</text>
</comment>
<dbReference type="InterPro" id="IPR000835">
    <property type="entry name" value="HTH_MarR-typ"/>
</dbReference>
<dbReference type="PANTHER" id="PTHR33164">
    <property type="entry name" value="TRANSCRIPTIONAL REGULATOR, MARR FAMILY"/>
    <property type="match status" value="1"/>
</dbReference>
<evidence type="ECO:0000256" key="1">
    <source>
        <dbReference type="SAM" id="MobiDB-lite"/>
    </source>
</evidence>
<dbReference type="PANTHER" id="PTHR33164:SF89">
    <property type="entry name" value="MARR FAMILY REGULATORY PROTEIN"/>
    <property type="match status" value="1"/>
</dbReference>
<evidence type="ECO:0000313" key="4">
    <source>
        <dbReference type="Proteomes" id="UP000652760"/>
    </source>
</evidence>
<reference evidence="4" key="1">
    <citation type="submission" date="2021-01" db="EMBL/GenBank/DDBJ databases">
        <title>Genome public.</title>
        <authorList>
            <person name="Liu C."/>
            <person name="Sun Q."/>
        </authorList>
    </citation>
    <scope>NUCLEOTIDE SEQUENCE [LARGE SCALE GENOMIC DNA]</scope>
    <source>
        <strain evidence="4">YIM B02556</strain>
    </source>
</reference>
<protein>
    <submittedName>
        <fullName evidence="3">MarR family transcriptional regulator</fullName>
    </submittedName>
</protein>
<keyword evidence="4" id="KW-1185">Reference proteome</keyword>
<sequence length="179" mass="19443">MPGEELRVSDRPGDGDAWPTGDDLVMLLDQLSRLVYGISFTDGLFPAQWVALRYFHDAPEPARTLTALARFQKIHLAPVSRTVSTLVDKGLLTRRPHPGFKRGWLFDLTGEGRTLLERDPLRQSLGPPLAALAESEQAVLGGLMKRIIAHMQAGTEPQEGGRDGGRQGSGHKTDGTPAA</sequence>
<evidence type="ECO:0000259" key="2">
    <source>
        <dbReference type="PROSITE" id="PS50995"/>
    </source>
</evidence>
<feature type="region of interest" description="Disordered" evidence="1">
    <location>
        <begin position="154"/>
        <end position="179"/>
    </location>
</feature>
<dbReference type="Gene3D" id="1.10.10.10">
    <property type="entry name" value="Winged helix-like DNA-binding domain superfamily/Winged helix DNA-binding domain"/>
    <property type="match status" value="1"/>
</dbReference>
<gene>
    <name evidence="3" type="ORF">JHL17_35870</name>
</gene>
<dbReference type="InterPro" id="IPR039422">
    <property type="entry name" value="MarR/SlyA-like"/>
</dbReference>
<dbReference type="PROSITE" id="PS50995">
    <property type="entry name" value="HTH_MARR_2"/>
    <property type="match status" value="1"/>
</dbReference>
<organism evidence="3 4">
    <name type="scientific">Azospirillum endophyticum</name>
    <dbReference type="NCBI Taxonomy" id="2800326"/>
    <lineage>
        <taxon>Bacteria</taxon>
        <taxon>Pseudomonadati</taxon>
        <taxon>Pseudomonadota</taxon>
        <taxon>Alphaproteobacteria</taxon>
        <taxon>Rhodospirillales</taxon>
        <taxon>Azospirillaceae</taxon>
        <taxon>Azospirillum</taxon>
    </lineage>
</organism>
<feature type="domain" description="HTH marR-type" evidence="2">
    <location>
        <begin position="21"/>
        <end position="149"/>
    </location>
</feature>
<accession>A0ABS1FHA0</accession>
<dbReference type="SMART" id="SM00347">
    <property type="entry name" value="HTH_MARR"/>
    <property type="match status" value="1"/>
</dbReference>
<proteinExistence type="predicted"/>
<dbReference type="Proteomes" id="UP000652760">
    <property type="component" value="Unassembled WGS sequence"/>
</dbReference>
<dbReference type="InterPro" id="IPR036390">
    <property type="entry name" value="WH_DNA-bd_sf"/>
</dbReference>
<dbReference type="SUPFAM" id="SSF46785">
    <property type="entry name" value="Winged helix' DNA-binding domain"/>
    <property type="match status" value="1"/>
</dbReference>
<dbReference type="Pfam" id="PF12802">
    <property type="entry name" value="MarR_2"/>
    <property type="match status" value="1"/>
</dbReference>
<dbReference type="EMBL" id="JAENHM010000091">
    <property type="protein sequence ID" value="MBK1842785.1"/>
    <property type="molecule type" value="Genomic_DNA"/>
</dbReference>
<dbReference type="InterPro" id="IPR036388">
    <property type="entry name" value="WH-like_DNA-bd_sf"/>
</dbReference>
<evidence type="ECO:0000313" key="3">
    <source>
        <dbReference type="EMBL" id="MBK1842785.1"/>
    </source>
</evidence>